<evidence type="ECO:0000313" key="4">
    <source>
        <dbReference type="EMBL" id="AKJ69009.1"/>
    </source>
</evidence>
<feature type="transmembrane region" description="Helical" evidence="2">
    <location>
        <begin position="12"/>
        <end position="33"/>
    </location>
</feature>
<dbReference type="STRING" id="445709.ABW99_13135"/>
<gene>
    <name evidence="4" type="ORF">ABW99_13135</name>
</gene>
<accession>A0A0G3ESL6</accession>
<evidence type="ECO:0000259" key="3">
    <source>
        <dbReference type="Pfam" id="PF02719"/>
    </source>
</evidence>
<dbReference type="InterPro" id="IPR036291">
    <property type="entry name" value="NAD(P)-bd_dom_sf"/>
</dbReference>
<dbReference type="KEGG" id="ptx:ABW99_13135"/>
<dbReference type="InterPro" id="IPR029063">
    <property type="entry name" value="SAM-dependent_MTases_sf"/>
</dbReference>
<keyword evidence="2" id="KW-0812">Transmembrane</keyword>
<dbReference type="RefSeq" id="WP_047214906.1">
    <property type="nucleotide sequence ID" value="NZ_CP011568.3"/>
</dbReference>
<dbReference type="OrthoDB" id="9803111at2"/>
<dbReference type="InterPro" id="IPR051203">
    <property type="entry name" value="Polysaccharide_Synthase-Rel"/>
</dbReference>
<keyword evidence="2" id="KW-1133">Transmembrane helix</keyword>
<organism evidence="4 5">
    <name type="scientific">Pandoraea thiooxydans</name>
    <dbReference type="NCBI Taxonomy" id="445709"/>
    <lineage>
        <taxon>Bacteria</taxon>
        <taxon>Pseudomonadati</taxon>
        <taxon>Pseudomonadota</taxon>
        <taxon>Betaproteobacteria</taxon>
        <taxon>Burkholderiales</taxon>
        <taxon>Burkholderiaceae</taxon>
        <taxon>Pandoraea</taxon>
    </lineage>
</organism>
<evidence type="ECO:0000256" key="2">
    <source>
        <dbReference type="SAM" id="Phobius"/>
    </source>
</evidence>
<dbReference type="PANTHER" id="PTHR43318">
    <property type="entry name" value="UDP-N-ACETYLGLUCOSAMINE 4,6-DEHYDRATASE"/>
    <property type="match status" value="1"/>
</dbReference>
<feature type="transmembrane region" description="Helical" evidence="2">
    <location>
        <begin position="79"/>
        <end position="100"/>
    </location>
</feature>
<dbReference type="SUPFAM" id="SSF53335">
    <property type="entry name" value="S-adenosyl-L-methionine-dependent methyltransferases"/>
    <property type="match status" value="1"/>
</dbReference>
<dbReference type="SUPFAM" id="SSF51735">
    <property type="entry name" value="NAD(P)-binding Rossmann-fold domains"/>
    <property type="match status" value="1"/>
</dbReference>
<dbReference type="InterPro" id="IPR003869">
    <property type="entry name" value="Polysac_CapD-like"/>
</dbReference>
<evidence type="ECO:0000313" key="5">
    <source>
        <dbReference type="Proteomes" id="UP000036700"/>
    </source>
</evidence>
<dbReference type="Pfam" id="PF13727">
    <property type="entry name" value="CoA_binding_3"/>
    <property type="match status" value="1"/>
</dbReference>
<dbReference type="EMBL" id="CP011568">
    <property type="protein sequence ID" value="AKJ69009.1"/>
    <property type="molecule type" value="Genomic_DNA"/>
</dbReference>
<keyword evidence="5" id="KW-1185">Reference proteome</keyword>
<dbReference type="AlphaFoldDB" id="A0A0G3ESL6"/>
<reference evidence="5" key="1">
    <citation type="submission" date="2015-06" db="EMBL/GenBank/DDBJ databases">
        <authorList>
            <person name="Lim Y.L."/>
            <person name="Ee R."/>
            <person name="Yong D."/>
            <person name="How K.Y."/>
            <person name="Yin W.F."/>
            <person name="Chan K.G."/>
        </authorList>
    </citation>
    <scope>NUCLEOTIDE SEQUENCE [LARGE SCALE GENOMIC DNA]</scope>
    <source>
        <strain evidence="5">DSM 25325</strain>
    </source>
</reference>
<feature type="transmembrane region" description="Helical" evidence="2">
    <location>
        <begin position="45"/>
        <end position="67"/>
    </location>
</feature>
<comment type="similarity">
    <text evidence="1">Belongs to the polysaccharide synthase family.</text>
</comment>
<protein>
    <submittedName>
        <fullName evidence="4">Capsular biosynthesis protein</fullName>
    </submittedName>
</protein>
<dbReference type="PATRIC" id="fig|445709.3.peg.2783"/>
<proteinExistence type="inferred from homology"/>
<dbReference type="CDD" id="cd05237">
    <property type="entry name" value="UDP_invert_4-6DH_SDR_e"/>
    <property type="match status" value="1"/>
</dbReference>
<sequence>MFSKIGNLPRPAKTLLMLVADAFLLPCSLWTAIGLRLDFWHFPQLHAWWVYLLPSAIAIPVFIRLGLYRAVVRYMETRALVMVVVAVTISVWLFAGLLALLTLPPVPRGALLIYWLIAVLYIGSSRFLARALLRQMNPWDRYRKHAVAIYGAGSAGCQLAVALRAGREYQPVFFVDDDERLQGMEIMGMKIYPPSALPRLVERFSLRQVLLAIPSANRSRRIQIIDQLESLKVEVRAIPGMADLVGGVVQAADIREVEIDELLGRDIVPPNQALLDANIKGKRVMVTGAGGSIGSELCRQIVQGEPISLVLYELSEFALYSIEQELDQLIRNKHRSTELIPVLGSVQNQSRLQDIMTRYAVQTVYHAAAYKHVPMVEFNMTEGVLNNTFGTRATALAAIAAGVETFVLISTDKAVRPTNVMGASKRFAELVLQALANDPLVRTRFCMVRFGNVLGSSGSVVPLFRRQIIDGGPVTVTHPDIIRYFMTIPEAAQLVIQAGAMGASGEVFVLDMGEPVKIVDLARRMIHLSGFSVRDEVNPDGDIEIRFSGLRPGEKLYEELLIGDDVTGTMHPKIMMANEHFLSQEELNRVLKRLEDACNANDHDVIISILRHCVSGFRPESEIRDHLYNGQATVIHTTLH</sequence>
<dbReference type="PANTHER" id="PTHR43318:SF1">
    <property type="entry name" value="POLYSACCHARIDE BIOSYNTHESIS PROTEIN EPSC-RELATED"/>
    <property type="match status" value="1"/>
</dbReference>
<feature type="transmembrane region" description="Helical" evidence="2">
    <location>
        <begin position="112"/>
        <end position="133"/>
    </location>
</feature>
<name>A0A0G3ESL6_9BURK</name>
<keyword evidence="2" id="KW-0472">Membrane</keyword>
<dbReference type="Gene3D" id="3.40.50.720">
    <property type="entry name" value="NAD(P)-binding Rossmann-like Domain"/>
    <property type="match status" value="2"/>
</dbReference>
<evidence type="ECO:0000256" key="1">
    <source>
        <dbReference type="ARBA" id="ARBA00007430"/>
    </source>
</evidence>
<feature type="domain" description="Polysaccharide biosynthesis protein CapD-like" evidence="3">
    <location>
        <begin position="284"/>
        <end position="578"/>
    </location>
</feature>
<dbReference type="Pfam" id="PF02719">
    <property type="entry name" value="Polysacc_synt_2"/>
    <property type="match status" value="1"/>
</dbReference>
<dbReference type="Proteomes" id="UP000036700">
    <property type="component" value="Chromosome"/>
</dbReference>